<evidence type="ECO:0000256" key="1">
    <source>
        <dbReference type="ARBA" id="ARBA00006847"/>
    </source>
</evidence>
<keyword evidence="6" id="KW-0378">Hydrolase</keyword>
<sequence>MLDVAAVAEILLARTPYPAPLRQALCLLTALHDLGKIGAPFRNMLSERIPQAKRHWEMTEVLLHRHDALLAERLGGRQTRRAFLYAATAGHHGRPPTLGLADTRHLRAMGDDAIRDSAEVIRAFAALWPEASLDALSREDAIALSWWLPGCIAAADWIGSNEGWFPFAAPDLSIKDYLDTARAQAVIAVQAAGLHAPAPSTATLFDFDPRPMQAAVADIPLPDGPMLAVIEDETGAGKTEAALLLAQRMIQAGKGQGLYVALPTMATANAMFLRVRDVVGRMFASAPCLTLAHGRAGMSDAFRDLVAQPAPATDAPVSTEWLADNRRRALLATVGVGTIDQALLSVLPTKHACLRHYGLSSKILIVDEVHEMGEPYLSEELAQLLTAHRQAGGSAILLTATLPLDQRAALLARYGGRDEGDPAYPALTIAGGTAQRAFDPSPSLRGPITVDRVASAEDAVALLTDRAAQGAACVWVRNAVDDAISAVNALRAAGVQADLLHARFAMVDRLAHETAALTRFGKTGQDRAGRVLVATQVVESSLDLDFDVMVSDLAPVAALIQRAGRLWRHMDERPVGARPVPSPVLSVVGPDPEDVRDDQWLARVLDRGAWVYPLDLQWRTARALAQRGEIVAPGGLRDLIEEVHGAGDLPMPVPDALAPAERERIGKGYAAQNRARHNLVKLEEGYRDGGAGAEDTEFPTRLGLPTRTLMLAVWQDGGLVPYAGGGVDGCQLSEVRASEHRLSGLDLPDQTAPEIVALTQDWPDWRRRTLTVCPMDDAGQICDGLLYDPALGLLFSDKKS</sequence>
<accession>A0A0P7J4J8</accession>
<proteinExistence type="inferred from homology"/>
<dbReference type="GO" id="GO:0003724">
    <property type="term" value="F:RNA helicase activity"/>
    <property type="evidence" value="ECO:0007669"/>
    <property type="project" value="TreeGrafter"/>
</dbReference>
<dbReference type="STRING" id="154981.AKJ29_00220"/>
<evidence type="ECO:0000256" key="9">
    <source>
        <dbReference type="ARBA" id="ARBA00023118"/>
    </source>
</evidence>
<evidence type="ECO:0000256" key="5">
    <source>
        <dbReference type="ARBA" id="ARBA00022741"/>
    </source>
</evidence>
<comment type="similarity">
    <text evidence="1">In the N-terminal section; belongs to the CRISPR-associated nuclease Cas3-HD family.</text>
</comment>
<evidence type="ECO:0000256" key="7">
    <source>
        <dbReference type="ARBA" id="ARBA00022806"/>
    </source>
</evidence>
<evidence type="ECO:0000256" key="2">
    <source>
        <dbReference type="ARBA" id="ARBA00009046"/>
    </source>
</evidence>
<dbReference type="Gene3D" id="1.10.3210.30">
    <property type="match status" value="1"/>
</dbReference>
<evidence type="ECO:0000313" key="13">
    <source>
        <dbReference type="Proteomes" id="UP000050471"/>
    </source>
</evidence>
<evidence type="ECO:0000259" key="11">
    <source>
        <dbReference type="PROSITE" id="PS51643"/>
    </source>
</evidence>
<gene>
    <name evidence="12" type="ORF">AKJ29_00220</name>
</gene>
<evidence type="ECO:0000256" key="3">
    <source>
        <dbReference type="ARBA" id="ARBA00022722"/>
    </source>
</evidence>
<dbReference type="NCBIfam" id="TIGR01596">
    <property type="entry name" value="cas3_HD"/>
    <property type="match status" value="1"/>
</dbReference>
<dbReference type="Gene3D" id="3.40.50.300">
    <property type="entry name" value="P-loop containing nucleotide triphosphate hydrolases"/>
    <property type="match status" value="2"/>
</dbReference>
<dbReference type="Proteomes" id="UP000050471">
    <property type="component" value="Unassembled WGS sequence"/>
</dbReference>
<keyword evidence="5" id="KW-0547">Nucleotide-binding</keyword>
<dbReference type="Pfam" id="PF22590">
    <property type="entry name" value="Cas3-like_C_2"/>
    <property type="match status" value="1"/>
</dbReference>
<reference evidence="12 13" key="1">
    <citation type="submission" date="2015-09" db="EMBL/GenBank/DDBJ databases">
        <title>Draft genome sequence of Aliiroseovarius crassostreae CV919-312TSm, the causative agent of Roseovarius Oyster Disease (formerly Juvenile Oyster Disease).</title>
        <authorList>
            <person name="Kessner L."/>
            <person name="Spinard E."/>
            <person name="Nelson D."/>
        </authorList>
    </citation>
    <scope>NUCLEOTIDE SEQUENCE [LARGE SCALE GENOMIC DNA]</scope>
    <source>
        <strain evidence="12 13">CV919-312</strain>
    </source>
</reference>
<dbReference type="CDD" id="cd09641">
    <property type="entry name" value="Cas3''_I"/>
    <property type="match status" value="1"/>
</dbReference>
<evidence type="ECO:0000256" key="8">
    <source>
        <dbReference type="ARBA" id="ARBA00022840"/>
    </source>
</evidence>
<dbReference type="InterPro" id="IPR038257">
    <property type="entry name" value="CRISPR-assoc_Cas3_HD_sf"/>
</dbReference>
<dbReference type="NCBIfam" id="TIGR01587">
    <property type="entry name" value="cas3_core"/>
    <property type="match status" value="1"/>
</dbReference>
<name>A0A0P7J4J8_9RHOB</name>
<dbReference type="PROSITE" id="PS51643">
    <property type="entry name" value="HD_CAS3"/>
    <property type="match status" value="1"/>
</dbReference>
<dbReference type="PANTHER" id="PTHR47963:SF9">
    <property type="entry name" value="CRISPR-ASSOCIATED ENDONUCLEASE_HELICASE CAS3"/>
    <property type="match status" value="1"/>
</dbReference>
<dbReference type="GO" id="GO:0051607">
    <property type="term" value="P:defense response to virus"/>
    <property type="evidence" value="ECO:0007669"/>
    <property type="project" value="UniProtKB-KW"/>
</dbReference>
<dbReference type="GO" id="GO:0005524">
    <property type="term" value="F:ATP binding"/>
    <property type="evidence" value="ECO:0007669"/>
    <property type="project" value="UniProtKB-KW"/>
</dbReference>
<evidence type="ECO:0000256" key="4">
    <source>
        <dbReference type="ARBA" id="ARBA00022723"/>
    </source>
</evidence>
<keyword evidence="7 12" id="KW-0347">Helicase</keyword>
<comment type="similarity">
    <text evidence="2">In the central section; belongs to the CRISPR-associated helicase Cas3 family.</text>
</comment>
<dbReference type="Pfam" id="PF00270">
    <property type="entry name" value="DEAD"/>
    <property type="match status" value="1"/>
</dbReference>
<organism evidence="12 13">
    <name type="scientific">Aliiroseovarius crassostreae</name>
    <dbReference type="NCBI Taxonomy" id="154981"/>
    <lineage>
        <taxon>Bacteria</taxon>
        <taxon>Pseudomonadati</taxon>
        <taxon>Pseudomonadota</taxon>
        <taxon>Alphaproteobacteria</taxon>
        <taxon>Rhodobacterales</taxon>
        <taxon>Paracoccaceae</taxon>
        <taxon>Aliiroseovarius</taxon>
    </lineage>
</organism>
<dbReference type="PANTHER" id="PTHR47963">
    <property type="entry name" value="DEAD-BOX ATP-DEPENDENT RNA HELICASE 47, MITOCHONDRIAL"/>
    <property type="match status" value="1"/>
</dbReference>
<evidence type="ECO:0000259" key="10">
    <source>
        <dbReference type="PROSITE" id="PS51192"/>
    </source>
</evidence>
<dbReference type="InterPro" id="IPR054712">
    <property type="entry name" value="Cas3-like_dom"/>
</dbReference>
<keyword evidence="8" id="KW-0067">ATP-binding</keyword>
<keyword evidence="13" id="KW-1185">Reference proteome</keyword>
<dbReference type="InterPro" id="IPR006483">
    <property type="entry name" value="CRISPR-assoc_Cas3_HD"/>
</dbReference>
<dbReference type="GO" id="GO:0046872">
    <property type="term" value="F:metal ion binding"/>
    <property type="evidence" value="ECO:0007669"/>
    <property type="project" value="UniProtKB-KW"/>
</dbReference>
<feature type="domain" description="HD Cas3-type" evidence="11">
    <location>
        <begin position="1"/>
        <end position="158"/>
    </location>
</feature>
<dbReference type="PROSITE" id="PS51192">
    <property type="entry name" value="HELICASE_ATP_BIND_1"/>
    <property type="match status" value="1"/>
</dbReference>
<evidence type="ECO:0000313" key="12">
    <source>
        <dbReference type="EMBL" id="KPN62653.1"/>
    </source>
</evidence>
<keyword evidence="9" id="KW-0051">Antiviral defense</keyword>
<dbReference type="SUPFAM" id="SSF52540">
    <property type="entry name" value="P-loop containing nucleoside triphosphate hydrolases"/>
    <property type="match status" value="1"/>
</dbReference>
<dbReference type="AlphaFoldDB" id="A0A0P7J4J8"/>
<dbReference type="OrthoDB" id="9810236at2"/>
<keyword evidence="4" id="KW-0479">Metal-binding</keyword>
<dbReference type="InterPro" id="IPR050547">
    <property type="entry name" value="DEAD_box_RNA_helicases"/>
</dbReference>
<dbReference type="SMART" id="SM00487">
    <property type="entry name" value="DEXDc"/>
    <property type="match status" value="1"/>
</dbReference>
<dbReference type="InterPro" id="IPR014001">
    <property type="entry name" value="Helicase_ATP-bd"/>
</dbReference>
<dbReference type="InterPro" id="IPR027417">
    <property type="entry name" value="P-loop_NTPase"/>
</dbReference>
<keyword evidence="3" id="KW-0540">Nuclease</keyword>
<dbReference type="GO" id="GO:0003723">
    <property type="term" value="F:RNA binding"/>
    <property type="evidence" value="ECO:0007669"/>
    <property type="project" value="TreeGrafter"/>
</dbReference>
<dbReference type="Pfam" id="PF18019">
    <property type="entry name" value="Cas3_HD"/>
    <property type="match status" value="1"/>
</dbReference>
<dbReference type="SMART" id="SM00490">
    <property type="entry name" value="HELICc"/>
    <property type="match status" value="1"/>
</dbReference>
<dbReference type="InterPro" id="IPR006474">
    <property type="entry name" value="Helicase_Cas3_CRISPR-ass_core"/>
</dbReference>
<dbReference type="InterPro" id="IPR011545">
    <property type="entry name" value="DEAD/DEAH_box_helicase_dom"/>
</dbReference>
<dbReference type="InterPro" id="IPR001650">
    <property type="entry name" value="Helicase_C-like"/>
</dbReference>
<evidence type="ECO:0000256" key="6">
    <source>
        <dbReference type="ARBA" id="ARBA00022801"/>
    </source>
</evidence>
<dbReference type="GO" id="GO:0004518">
    <property type="term" value="F:nuclease activity"/>
    <property type="evidence" value="ECO:0007669"/>
    <property type="project" value="UniProtKB-KW"/>
</dbReference>
<dbReference type="GO" id="GO:0016787">
    <property type="term" value="F:hydrolase activity"/>
    <property type="evidence" value="ECO:0007669"/>
    <property type="project" value="UniProtKB-KW"/>
</dbReference>
<protein>
    <submittedName>
        <fullName evidence="12">DNA/RNA helicase</fullName>
    </submittedName>
</protein>
<feature type="domain" description="Helicase ATP-binding" evidence="10">
    <location>
        <begin position="219"/>
        <end position="420"/>
    </location>
</feature>
<dbReference type="EMBL" id="LKBA01000016">
    <property type="protein sequence ID" value="KPN62653.1"/>
    <property type="molecule type" value="Genomic_DNA"/>
</dbReference>
<comment type="caution">
    <text evidence="12">The sequence shown here is derived from an EMBL/GenBank/DDBJ whole genome shotgun (WGS) entry which is preliminary data.</text>
</comment>